<dbReference type="InterPro" id="IPR040201">
    <property type="entry name" value="Mrg3-like"/>
</dbReference>
<dbReference type="InterPro" id="IPR011990">
    <property type="entry name" value="TPR-like_helical_dom_sf"/>
</dbReference>
<evidence type="ECO:0000313" key="3">
    <source>
        <dbReference type="EMBL" id="GLB42037.1"/>
    </source>
</evidence>
<feature type="transmembrane region" description="Helical" evidence="2">
    <location>
        <begin position="54"/>
        <end position="75"/>
    </location>
</feature>
<sequence>MLAHRYQNHYAGKSQGERSQPEQAHAEKRQAEKETVEKASEAELPPPPPQAQSMIPVLLTVALLLGIAATAVAIYDVYGMLTMWPPEVRTDLRGALKARTKGDLELSERFLRRAYETSKMLPRESFKEEPYLKISGIAILLATVLEASGKNIQAYDVYLDALKLLQDADKEGKLSGREKLRAVSISYKLAEMAAAMSMPEDEEKHLVWAVEAILKNVMRLGEKLERPEQAAKIESALPPDSDTGVMITELALPKWATKTDVAAPLEALGTFYAKAGRLDYAVPLYLQAISVLIPPEPEKASDEDRCRGAQVMSNLANVILRSHGPQPSEEVLHQAEAWANKALEIAKQAKESSTTPDPTCEEAFAVGLFNVATMRQMRGDKDQAKKLYEESLKQSEAIKLQPGVEHARDALRQMTADANPPPPAVPTG</sequence>
<feature type="region of interest" description="Disordered" evidence="1">
    <location>
        <begin position="401"/>
        <end position="428"/>
    </location>
</feature>
<keyword evidence="2" id="KW-0812">Transmembrane</keyword>
<evidence type="ECO:0000256" key="1">
    <source>
        <dbReference type="SAM" id="MobiDB-lite"/>
    </source>
</evidence>
<keyword evidence="2" id="KW-0472">Membrane</keyword>
<feature type="compositionally biased region" description="Basic and acidic residues" evidence="1">
    <location>
        <begin position="15"/>
        <end position="41"/>
    </location>
</feature>
<dbReference type="SUPFAM" id="SSF48452">
    <property type="entry name" value="TPR-like"/>
    <property type="match status" value="1"/>
</dbReference>
<organism evidence="3 4">
    <name type="scientific">Lyophyllum shimeji</name>
    <name type="common">Hon-shimeji</name>
    <name type="synonym">Tricholoma shimeji</name>
    <dbReference type="NCBI Taxonomy" id="47721"/>
    <lineage>
        <taxon>Eukaryota</taxon>
        <taxon>Fungi</taxon>
        <taxon>Dikarya</taxon>
        <taxon>Basidiomycota</taxon>
        <taxon>Agaricomycotina</taxon>
        <taxon>Agaricomycetes</taxon>
        <taxon>Agaricomycetidae</taxon>
        <taxon>Agaricales</taxon>
        <taxon>Tricholomatineae</taxon>
        <taxon>Lyophyllaceae</taxon>
        <taxon>Lyophyllum</taxon>
    </lineage>
</organism>
<feature type="region of interest" description="Disordered" evidence="1">
    <location>
        <begin position="1"/>
        <end position="50"/>
    </location>
</feature>
<gene>
    <name evidence="3" type="ORF">LshimejAT787_1100520</name>
</gene>
<reference evidence="3" key="1">
    <citation type="submission" date="2022-07" db="EMBL/GenBank/DDBJ databases">
        <title>The genome of Lyophyllum shimeji provides insight into the initial evolution of ectomycorrhizal fungal genome.</title>
        <authorList>
            <person name="Kobayashi Y."/>
            <person name="Shibata T."/>
            <person name="Hirakawa H."/>
            <person name="Shigenobu S."/>
            <person name="Nishiyama T."/>
            <person name="Yamada A."/>
            <person name="Hasebe M."/>
            <person name="Kawaguchi M."/>
        </authorList>
    </citation>
    <scope>NUCLEOTIDE SEQUENCE</scope>
    <source>
        <strain evidence="3">AT787</strain>
    </source>
</reference>
<dbReference type="AlphaFoldDB" id="A0A9P3PSM8"/>
<name>A0A9P3PSM8_LYOSH</name>
<dbReference type="OrthoDB" id="10050400at2759"/>
<keyword evidence="4" id="KW-1185">Reference proteome</keyword>
<dbReference type="Proteomes" id="UP001063166">
    <property type="component" value="Unassembled WGS sequence"/>
</dbReference>
<keyword evidence="2" id="KW-1133">Transmembrane helix</keyword>
<dbReference type="PANTHER" id="PTHR28142">
    <property type="entry name" value="MITOCHONDRIAL INNER MEMBRANE I-AAA PROTEASE SUPERCOMPLEX SUBUNIT MGR3-RELATED"/>
    <property type="match status" value="1"/>
</dbReference>
<dbReference type="EMBL" id="BRPK01000011">
    <property type="protein sequence ID" value="GLB42037.1"/>
    <property type="molecule type" value="Genomic_DNA"/>
</dbReference>
<evidence type="ECO:0000313" key="4">
    <source>
        <dbReference type="Proteomes" id="UP001063166"/>
    </source>
</evidence>
<proteinExistence type="predicted"/>
<dbReference type="PANTHER" id="PTHR28142:SF1">
    <property type="entry name" value="MITOCHONDRIAL INNER MEMBRANE I-AAA PROTEASE SUPERCOMPLEX SUBUNIT MGR3-RELATED"/>
    <property type="match status" value="1"/>
</dbReference>
<feature type="compositionally biased region" description="Pro residues" evidence="1">
    <location>
        <begin position="419"/>
        <end position="428"/>
    </location>
</feature>
<protein>
    <submittedName>
        <fullName evidence="3">Tpr domain-containing protein</fullName>
    </submittedName>
</protein>
<evidence type="ECO:0000256" key="2">
    <source>
        <dbReference type="SAM" id="Phobius"/>
    </source>
</evidence>
<accession>A0A9P3PSM8</accession>
<dbReference type="Gene3D" id="1.25.40.10">
    <property type="entry name" value="Tetratricopeptide repeat domain"/>
    <property type="match status" value="1"/>
</dbReference>
<comment type="caution">
    <text evidence="3">The sequence shown here is derived from an EMBL/GenBank/DDBJ whole genome shotgun (WGS) entry which is preliminary data.</text>
</comment>